<protein>
    <recommendedName>
        <fullName evidence="3">DUF3168 domain-containing protein</fullName>
    </recommendedName>
</protein>
<sequence>MADHGLQLMQAIDAVLRAQVPLAGGWHATRLGTPIYPVGYVDLTSSTPMRGEGFYAEQHRGVVSLWSRKRVNNLAHPAEAFRLCEQAHRLLGAAVLSSADLVVQQFQCGAMTPRNPDGVTWGRSFTFSAITHEVQNG</sequence>
<organism evidence="1 2">
    <name type="scientific">Paracoccus siganidrum</name>
    <dbReference type="NCBI Taxonomy" id="1276757"/>
    <lineage>
        <taxon>Bacteria</taxon>
        <taxon>Pseudomonadati</taxon>
        <taxon>Pseudomonadota</taxon>
        <taxon>Alphaproteobacteria</taxon>
        <taxon>Rhodobacterales</taxon>
        <taxon>Paracoccaceae</taxon>
        <taxon>Paracoccus</taxon>
    </lineage>
</organism>
<dbReference type="EMBL" id="QZEW01000075">
    <property type="protein sequence ID" value="RJL08414.1"/>
    <property type="molecule type" value="Genomic_DNA"/>
</dbReference>
<dbReference type="Proteomes" id="UP000283587">
    <property type="component" value="Unassembled WGS sequence"/>
</dbReference>
<dbReference type="Gene3D" id="3.30.2000.30">
    <property type="match status" value="1"/>
</dbReference>
<keyword evidence="2" id="KW-1185">Reference proteome</keyword>
<name>A0A419A3R1_9RHOB</name>
<dbReference type="AlphaFoldDB" id="A0A419A3R1"/>
<comment type="caution">
    <text evidence="1">The sequence shown here is derived from an EMBL/GenBank/DDBJ whole genome shotgun (WGS) entry which is preliminary data.</text>
</comment>
<dbReference type="RefSeq" id="WP_119899524.1">
    <property type="nucleotide sequence ID" value="NZ_QNRC01000004.1"/>
</dbReference>
<dbReference type="OrthoDB" id="9926596at2"/>
<evidence type="ECO:0000313" key="1">
    <source>
        <dbReference type="EMBL" id="RJL08414.1"/>
    </source>
</evidence>
<reference evidence="2" key="1">
    <citation type="submission" date="2018-09" db="EMBL/GenBank/DDBJ databases">
        <title>Paracoccus onubensis nov. sp. a moderate halophilic bacterium isolated from Gruta de las Maravillas (Aracena, Spain).</title>
        <authorList>
            <person name="Jurado V."/>
            <person name="Gutierrez-Patricio S."/>
            <person name="Gonzalez-Pimentel J.L."/>
            <person name="Miller A.Z."/>
            <person name="Laiz L."/>
            <person name="Saiz-Jimenez C."/>
        </authorList>
    </citation>
    <scope>NUCLEOTIDE SEQUENCE [LARGE SCALE GENOMIC DNA]</scope>
    <source>
        <strain evidence="2">DSM 26381</strain>
    </source>
</reference>
<evidence type="ECO:0008006" key="3">
    <source>
        <dbReference type="Google" id="ProtNLM"/>
    </source>
</evidence>
<accession>A0A419A3R1</accession>
<evidence type="ECO:0000313" key="2">
    <source>
        <dbReference type="Proteomes" id="UP000283587"/>
    </source>
</evidence>
<gene>
    <name evidence="1" type="ORF">D3P05_16220</name>
</gene>
<proteinExistence type="predicted"/>
<dbReference type="InterPro" id="IPR053745">
    <property type="entry name" value="Viral_Tail_Comp_sf"/>
</dbReference>